<name>A0ABQ4NY12_SHECO</name>
<feature type="domain" description="Methyltransferase" evidence="1">
    <location>
        <begin position="129"/>
        <end position="243"/>
    </location>
</feature>
<dbReference type="Gene3D" id="3.40.50.150">
    <property type="entry name" value="Vaccinia Virus protein VP39"/>
    <property type="match status" value="1"/>
</dbReference>
<dbReference type="EMBL" id="BPEU01000009">
    <property type="protein sequence ID" value="GIU39665.1"/>
    <property type="molecule type" value="Genomic_DNA"/>
</dbReference>
<evidence type="ECO:0000313" key="3">
    <source>
        <dbReference type="Proteomes" id="UP000773469"/>
    </source>
</evidence>
<dbReference type="RefSeq" id="WP_259655888.1">
    <property type="nucleotide sequence ID" value="NZ_BPEU01000009.1"/>
</dbReference>
<evidence type="ECO:0000259" key="1">
    <source>
        <dbReference type="Pfam" id="PF13679"/>
    </source>
</evidence>
<dbReference type="InterPro" id="IPR029063">
    <property type="entry name" value="SAM-dependent_MTases_sf"/>
</dbReference>
<dbReference type="PANTHER" id="PTHR13369">
    <property type="match status" value="1"/>
</dbReference>
<keyword evidence="2" id="KW-0489">Methyltransferase</keyword>
<protein>
    <submittedName>
        <fullName evidence="2">Methyltransferase</fullName>
    </submittedName>
</protein>
<keyword evidence="3" id="KW-1185">Reference proteome</keyword>
<proteinExistence type="predicted"/>
<reference evidence="2 3" key="1">
    <citation type="submission" date="2021-05" db="EMBL/GenBank/DDBJ databases">
        <title>Molecular characterization for Shewanella algae harboring chromosomal blaOXA-55-like strains isolated from clinical and environment sample.</title>
        <authorList>
            <person name="Ohama Y."/>
            <person name="Aoki K."/>
            <person name="Harada S."/>
            <person name="Moriya K."/>
            <person name="Ishii Y."/>
            <person name="Tateda K."/>
        </authorList>
    </citation>
    <scope>NUCLEOTIDE SEQUENCE [LARGE SCALE GENOMIC DNA]</scope>
    <source>
        <strain evidence="2 3">MBTL60-118</strain>
    </source>
</reference>
<dbReference type="PANTHER" id="PTHR13369:SF0">
    <property type="entry name" value="GLUTATHIONE S-TRANSFERASE C-TERMINAL DOMAIN-CONTAINING PROTEIN"/>
    <property type="match status" value="1"/>
</dbReference>
<dbReference type="Pfam" id="PF13679">
    <property type="entry name" value="Methyltransf_32"/>
    <property type="match status" value="1"/>
</dbReference>
<dbReference type="InterPro" id="IPR025714">
    <property type="entry name" value="Methyltranfer_dom"/>
</dbReference>
<organism evidence="2 3">
    <name type="scientific">Shewanella colwelliana</name>
    <name type="common">Alteromonas colwelliana</name>
    <dbReference type="NCBI Taxonomy" id="23"/>
    <lineage>
        <taxon>Bacteria</taxon>
        <taxon>Pseudomonadati</taxon>
        <taxon>Pseudomonadota</taxon>
        <taxon>Gammaproteobacteria</taxon>
        <taxon>Alteromonadales</taxon>
        <taxon>Shewanellaceae</taxon>
        <taxon>Shewanella</taxon>
    </lineage>
</organism>
<gene>
    <name evidence="2" type="ORF">TUM3794_15310</name>
</gene>
<dbReference type="Proteomes" id="UP000773469">
    <property type="component" value="Unassembled WGS sequence"/>
</dbReference>
<dbReference type="GO" id="GO:0032259">
    <property type="term" value="P:methylation"/>
    <property type="evidence" value="ECO:0007669"/>
    <property type="project" value="UniProtKB-KW"/>
</dbReference>
<accession>A0ABQ4NY12</accession>
<evidence type="ECO:0000313" key="2">
    <source>
        <dbReference type="EMBL" id="GIU39665.1"/>
    </source>
</evidence>
<keyword evidence="2" id="KW-0808">Transferase</keyword>
<dbReference type="GO" id="GO:0008168">
    <property type="term" value="F:methyltransferase activity"/>
    <property type="evidence" value="ECO:0007669"/>
    <property type="project" value="UniProtKB-KW"/>
</dbReference>
<dbReference type="SUPFAM" id="SSF53335">
    <property type="entry name" value="S-adenosyl-L-methionine-dependent methyltransferases"/>
    <property type="match status" value="1"/>
</dbReference>
<sequence>MSYSEQFQRIDGLLMASRALWQVKAFECIDLPWRVAFPELAKQVWAIEDDLLDDIDADPQQLMVHLLPALQRDLTATRQCWPLDMLTAKKPQQHDIDELLVPGLSAAEQPHFSAHIKGRKWQQIVSFCNGLKHSNTEVLEWCAGKGHLGRLIAKAQHRAVTSIEWQQTLCDKGAAFAKQWQLPQRFVCADAFSPQSGALLKVDQQAVALHACGDLHVALLQHAANVGTKSVVISPCCYHLIRAKTYQPLSQQAKASQLTLSKHDLQLPLQHSTIANDKARSLRLQEVAWRLGFDALQRDVTQSGCYLPIPAVKQSQLSGSFEQFCQWAAAQKQLVLPPTWSASHYQTLGLTRQRLTRRIDLVAHLFREHLERWLILDRCCFMQESGYQVSLSEFCAPHISPRNTLISATCLNSERNGAVE</sequence>
<comment type="caution">
    <text evidence="2">The sequence shown here is derived from an EMBL/GenBank/DDBJ whole genome shotgun (WGS) entry which is preliminary data.</text>
</comment>